<organism evidence="2 3">
    <name type="scientific">Pichia membranifaciens</name>
    <dbReference type="NCBI Taxonomy" id="4926"/>
    <lineage>
        <taxon>Eukaryota</taxon>
        <taxon>Fungi</taxon>
        <taxon>Dikarya</taxon>
        <taxon>Ascomycota</taxon>
        <taxon>Saccharomycotina</taxon>
        <taxon>Pichiomycetes</taxon>
        <taxon>Pichiales</taxon>
        <taxon>Pichiaceae</taxon>
        <taxon>Pichia</taxon>
    </lineage>
</organism>
<feature type="compositionally biased region" description="Low complexity" evidence="1">
    <location>
        <begin position="167"/>
        <end position="179"/>
    </location>
</feature>
<proteinExistence type="predicted"/>
<evidence type="ECO:0000313" key="3">
    <source>
        <dbReference type="Proteomes" id="UP000186136"/>
    </source>
</evidence>
<accession>A0A1Q2YBD5</accession>
<comment type="caution">
    <text evidence="2">The sequence shown here is derived from an EMBL/GenBank/DDBJ whole genome shotgun (WGS) entry which is preliminary data.</text>
</comment>
<reference evidence="2 3" key="1">
    <citation type="submission" date="2016-08" db="EMBL/GenBank/DDBJ databases">
        <title>Whole genome shotgun sequence of Pichia membranifaciens KS47-1.</title>
        <authorList>
            <person name="Konishi M."/>
            <person name="Ishida M."/>
            <person name="Arakawa T."/>
            <person name="Kato Y."/>
            <person name="Horiuchi J."/>
        </authorList>
    </citation>
    <scope>NUCLEOTIDE SEQUENCE [LARGE SCALE GENOMIC DNA]</scope>
    <source>
        <strain evidence="2 3">KS47-1</strain>
    </source>
</reference>
<keyword evidence="3" id="KW-1185">Reference proteome</keyword>
<dbReference type="AlphaFoldDB" id="A0A1Q2YBD5"/>
<feature type="compositionally biased region" description="Polar residues" evidence="1">
    <location>
        <begin position="263"/>
        <end position="272"/>
    </location>
</feature>
<evidence type="ECO:0000256" key="1">
    <source>
        <dbReference type="SAM" id="MobiDB-lite"/>
    </source>
</evidence>
<dbReference type="OrthoDB" id="4062523at2759"/>
<feature type="region of interest" description="Disordered" evidence="1">
    <location>
        <begin position="140"/>
        <end position="189"/>
    </location>
</feature>
<feature type="compositionally biased region" description="Polar residues" evidence="1">
    <location>
        <begin position="180"/>
        <end position="189"/>
    </location>
</feature>
<evidence type="ECO:0000313" key="2">
    <source>
        <dbReference type="EMBL" id="GAV26840.1"/>
    </source>
</evidence>
<dbReference type="EMBL" id="BDGI01000010">
    <property type="protein sequence ID" value="GAV26840.1"/>
    <property type="molecule type" value="Genomic_DNA"/>
</dbReference>
<gene>
    <name evidence="2" type="ORF">PMKS-000296</name>
</gene>
<feature type="region of interest" description="Disordered" evidence="1">
    <location>
        <begin position="262"/>
        <end position="281"/>
    </location>
</feature>
<sequence length="281" mass="31634">MAEYIETQIKDTPEGIRSGLFNWCSVSYDTPDLDYLDESDFGDLVLEDEHHPENMTISCEAYDKHYVFDYRGELSDIGLNIILAYAYTADFQDSQSSTLSETAYIPLSMDAYDYDYNYDDDNDYDNDFGNIADHNTDDEMYNFEDHHSSRSINTTDSYENNDKTSDTRISSHTSSASSSQEHSNPFSTAFTNSNSDAVLSSVAPKSMFHNSVFMRSDELFNKRKPPLLNELALNNEHLVPMSPIVHSEPTGLSTRCPVAPSIQVDNASSQSGPREDSSTRT</sequence>
<protein>
    <submittedName>
        <fullName evidence="2">Uncharacterized protein</fullName>
    </submittedName>
</protein>
<name>A0A1Q2YBD5_9ASCO</name>
<dbReference type="Proteomes" id="UP000186136">
    <property type="component" value="Unassembled WGS sequence"/>
</dbReference>